<dbReference type="RefSeq" id="WP_189512976.1">
    <property type="nucleotide sequence ID" value="NZ_JAENIH010000011.1"/>
</dbReference>
<reference evidence="2" key="2">
    <citation type="submission" date="2020-09" db="EMBL/GenBank/DDBJ databases">
        <authorList>
            <person name="Sun Q."/>
            <person name="Kim S."/>
        </authorList>
    </citation>
    <scope>NUCLEOTIDE SEQUENCE</scope>
    <source>
        <strain evidence="2">KCTC 12870</strain>
    </source>
</reference>
<dbReference type="EMBL" id="BMXG01000006">
    <property type="protein sequence ID" value="GHB97830.1"/>
    <property type="molecule type" value="Genomic_DNA"/>
</dbReference>
<proteinExistence type="predicted"/>
<keyword evidence="3" id="KW-1185">Reference proteome</keyword>
<organism evidence="2 3">
    <name type="scientific">Cerasicoccus arenae</name>
    <dbReference type="NCBI Taxonomy" id="424488"/>
    <lineage>
        <taxon>Bacteria</taxon>
        <taxon>Pseudomonadati</taxon>
        <taxon>Verrucomicrobiota</taxon>
        <taxon>Opitutia</taxon>
        <taxon>Puniceicoccales</taxon>
        <taxon>Cerasicoccaceae</taxon>
        <taxon>Cerasicoccus</taxon>
    </lineage>
</organism>
<dbReference type="InterPro" id="IPR049349">
    <property type="entry name" value="DUF2264_N"/>
</dbReference>
<name>A0A8J3DB45_9BACT</name>
<dbReference type="PANTHER" id="PTHR35339:SF4">
    <property type="entry name" value="LINALOOL DEHYDRATASE_ISOMERASE DOMAIN-CONTAINING PROTEIN"/>
    <property type="match status" value="1"/>
</dbReference>
<dbReference type="AlphaFoldDB" id="A0A8J3DB45"/>
<evidence type="ECO:0000313" key="3">
    <source>
        <dbReference type="Proteomes" id="UP000642829"/>
    </source>
</evidence>
<evidence type="ECO:0000313" key="2">
    <source>
        <dbReference type="EMBL" id="GHB97830.1"/>
    </source>
</evidence>
<protein>
    <recommendedName>
        <fullName evidence="1">DUF2264 domain-containing protein</fullName>
    </recommendedName>
</protein>
<reference evidence="2" key="1">
    <citation type="journal article" date="2014" name="Int. J. Syst. Evol. Microbiol.">
        <title>Complete genome sequence of Corynebacterium casei LMG S-19264T (=DSM 44701T), isolated from a smear-ripened cheese.</title>
        <authorList>
            <consortium name="US DOE Joint Genome Institute (JGI-PGF)"/>
            <person name="Walter F."/>
            <person name="Albersmeier A."/>
            <person name="Kalinowski J."/>
            <person name="Ruckert C."/>
        </authorList>
    </citation>
    <scope>NUCLEOTIDE SEQUENCE</scope>
    <source>
        <strain evidence="2">KCTC 12870</strain>
    </source>
</reference>
<dbReference type="Pfam" id="PF10022">
    <property type="entry name" value="DUF2264"/>
    <property type="match status" value="1"/>
</dbReference>
<dbReference type="PANTHER" id="PTHR35339">
    <property type="entry name" value="LINALOOL DEHYDRATASE_ISOMERASE DOMAIN-CONTAINING PROTEIN"/>
    <property type="match status" value="1"/>
</dbReference>
<feature type="domain" description="DUF2264" evidence="1">
    <location>
        <begin position="16"/>
        <end position="359"/>
    </location>
</feature>
<evidence type="ECO:0000259" key="1">
    <source>
        <dbReference type="Pfam" id="PF10022"/>
    </source>
</evidence>
<accession>A0A8J3DB45</accession>
<sequence>MIGQPETKKQASAWLTQRALHLLRPLMGVINPEQAKLNLEGRASDHDARADRLESFARPFHLYALLLGHLGDEMPEENASWQTQLSQCLANGANRSHPAYWGPSTNFHQHVVEMGLLVLSLEICRKQFWDALDPAARKITLDWLETARSVAMHWNNHMFFGIFILEFLKKEGRGRSGDQALIDGWFRELESMYRAEGWFRDGLNDSADYYNAYAFHYYGLNWSLFFGDDQHQRHQFWADRASLFLDSIQFAFASNGGVPNFGRSQTYRFATLAPFGPAIQLGCCPIPDSQVRRLAEDHLDFFLKKEIYTPEGWLNIGWTDENTAIAETYSCVSSTYWAAKGFSLLLLPLDHPFWETETADTNETYIDGERHANSVGLSFRRFDGDTELINTGSAISGMNLRFFAAKWSKFTYRASAGVVLPHKDNLHPLDLALVANFGSVRMGRHITNPIEFGEHFARCAYTLGDKNHDDMVAVETLIAWRGPWIYIEHIVDSTADCVLRQGGFALGYPASSVPTESRLGEQSLKLSTDGNVSMLQPLTGFQSTEIDGDQIGSGRRHTLYPHHTIPVAVAPIEGGQSRIDCLIYFGPPGDRAAPWSAQTNGDTLLLRHPHYDEWNPHNA</sequence>
<comment type="caution">
    <text evidence="2">The sequence shown here is derived from an EMBL/GenBank/DDBJ whole genome shotgun (WGS) entry which is preliminary data.</text>
</comment>
<gene>
    <name evidence="2" type="ORF">GCM10007047_12170</name>
</gene>
<dbReference type="Proteomes" id="UP000642829">
    <property type="component" value="Unassembled WGS sequence"/>
</dbReference>
<dbReference type="InterPro" id="IPR016624">
    <property type="entry name" value="UCP014753"/>
</dbReference>